<dbReference type="Proteomes" id="UP000518316">
    <property type="component" value="Unassembled WGS sequence"/>
</dbReference>
<proteinExistence type="predicted"/>
<dbReference type="RefSeq" id="WP_182598246.1">
    <property type="nucleotide sequence ID" value="NZ_JACIVC010000057.1"/>
</dbReference>
<dbReference type="AlphaFoldDB" id="A0A7W3TRQ3"/>
<name>A0A7W3TRQ3_9LACO</name>
<gene>
    <name evidence="2" type="ORF">H5S40_05890</name>
</gene>
<feature type="coiled-coil region" evidence="1">
    <location>
        <begin position="42"/>
        <end position="69"/>
    </location>
</feature>
<protein>
    <submittedName>
        <fullName evidence="2">Uncharacterized protein</fullName>
    </submittedName>
</protein>
<comment type="caution">
    <text evidence="2">The sequence shown here is derived from an EMBL/GenBank/DDBJ whole genome shotgun (WGS) entry which is preliminary data.</text>
</comment>
<evidence type="ECO:0000256" key="1">
    <source>
        <dbReference type="SAM" id="Coils"/>
    </source>
</evidence>
<sequence length="78" mass="9013">MASEAYDYEPFDNTDHTMKQIADAIRHKGYGKDVREAIAQGFENLDKHLSSIEEELKQQEKKKVSSMDDIFNSFGKKE</sequence>
<keyword evidence="3" id="KW-1185">Reference proteome</keyword>
<dbReference type="EMBL" id="JACIVC010000057">
    <property type="protein sequence ID" value="MBB1069680.1"/>
    <property type="molecule type" value="Genomic_DNA"/>
</dbReference>
<reference evidence="2 3" key="1">
    <citation type="submission" date="2020-07" db="EMBL/GenBank/DDBJ databases">
        <title>Description of Limosilactobacillus balticus sp. nov., Limosilactobacillus agrestis sp. nov., Limosilactobacillus albertensis sp. nov., Limosilactobacillus rudii sp. nov., Limosilactobacillus fastidiosus sp. nov., five novel Limosilactobacillus species isolated from the vertebrate gastrointestinal tract, and proposal of 6 subspecies of Limosilactobacillus reuteri adapted to the gastrointestinal tract of specific vertebrate hosts.</title>
        <authorList>
            <person name="Li F."/>
            <person name="Cheng C."/>
            <person name="Zheng J."/>
            <person name="Quevedo R.M."/>
            <person name="Li J."/>
            <person name="Roos S."/>
            <person name="Gaenzle M.G."/>
            <person name="Walter J."/>
        </authorList>
    </citation>
    <scope>NUCLEOTIDE SEQUENCE [LARGE SCALE GENOMIC DNA]</scope>
    <source>
        <strain evidence="2 3">RRLNB_1_1</strain>
    </source>
</reference>
<keyword evidence="1" id="KW-0175">Coiled coil</keyword>
<accession>A0A7W3TRQ3</accession>
<organism evidence="2 3">
    <name type="scientific">Limosilactobacillus albertensis</name>
    <dbReference type="NCBI Taxonomy" id="2759752"/>
    <lineage>
        <taxon>Bacteria</taxon>
        <taxon>Bacillati</taxon>
        <taxon>Bacillota</taxon>
        <taxon>Bacilli</taxon>
        <taxon>Lactobacillales</taxon>
        <taxon>Lactobacillaceae</taxon>
        <taxon>Limosilactobacillus</taxon>
    </lineage>
</organism>
<evidence type="ECO:0000313" key="2">
    <source>
        <dbReference type="EMBL" id="MBB1069680.1"/>
    </source>
</evidence>
<evidence type="ECO:0000313" key="3">
    <source>
        <dbReference type="Proteomes" id="UP000518316"/>
    </source>
</evidence>